<protein>
    <recommendedName>
        <fullName evidence="3">DUF2218 domain-containing protein</fullName>
    </recommendedName>
</protein>
<gene>
    <name evidence="1" type="ORF">PSAKL28_31100</name>
</gene>
<dbReference type="eggNOG" id="COG3553">
    <property type="taxonomic scope" value="Bacteria"/>
</dbReference>
<dbReference type="KEGG" id="palk:PSAKL28_31100"/>
<dbReference type="Pfam" id="PF09981">
    <property type="entry name" value="DUF2218"/>
    <property type="match status" value="1"/>
</dbReference>
<dbReference type="AlphaFoldDB" id="A0A077FGC2"/>
<dbReference type="OrthoDB" id="9806511at2"/>
<organism evidence="1 2">
    <name type="scientific">Pseudomonas alkylphenolica</name>
    <dbReference type="NCBI Taxonomy" id="237609"/>
    <lineage>
        <taxon>Bacteria</taxon>
        <taxon>Pseudomonadati</taxon>
        <taxon>Pseudomonadota</taxon>
        <taxon>Gammaproteobacteria</taxon>
        <taxon>Pseudomonadales</taxon>
        <taxon>Pseudomonadaceae</taxon>
        <taxon>Pseudomonas</taxon>
    </lineage>
</organism>
<dbReference type="HOGENOM" id="CLU_127482_1_1_6"/>
<evidence type="ECO:0008006" key="3">
    <source>
        <dbReference type="Google" id="ProtNLM"/>
    </source>
</evidence>
<sequence length="96" mass="10985">MFVSTAQIATDNPQRLITRLCKHWSHKFSVICDEQQGEIELNIGHCLLKALEGGLHVRLQAAEEEQIQHLQTVVGDHLQRMDSKPLPDFVWNRQAS</sequence>
<dbReference type="Gene3D" id="3.30.310.50">
    <property type="entry name" value="Alpha-D-phosphohexomutase, C-terminal domain"/>
    <property type="match status" value="1"/>
</dbReference>
<dbReference type="Proteomes" id="UP000028931">
    <property type="component" value="Chromosome"/>
</dbReference>
<evidence type="ECO:0000313" key="2">
    <source>
        <dbReference type="Proteomes" id="UP000028931"/>
    </source>
</evidence>
<accession>A0A077FGC2</accession>
<evidence type="ECO:0000313" key="1">
    <source>
        <dbReference type="EMBL" id="AIL62286.1"/>
    </source>
</evidence>
<reference evidence="1 2" key="1">
    <citation type="submission" date="2014-07" db="EMBL/GenBank/DDBJ databases">
        <authorList>
            <person name="Lee K."/>
            <person name="Lim J.Y."/>
            <person name="Hwang I."/>
        </authorList>
    </citation>
    <scope>NUCLEOTIDE SEQUENCE [LARGE SCALE GENOMIC DNA]</scope>
    <source>
        <strain evidence="1 2">KL28</strain>
    </source>
</reference>
<dbReference type="InterPro" id="IPR014543">
    <property type="entry name" value="UCP028291"/>
</dbReference>
<dbReference type="EMBL" id="CP009048">
    <property type="protein sequence ID" value="AIL62286.1"/>
    <property type="molecule type" value="Genomic_DNA"/>
</dbReference>
<name>A0A077FGC2_9PSED</name>
<proteinExistence type="predicted"/>
<dbReference type="PIRSF" id="PIRSF028291">
    <property type="entry name" value="UCP028291"/>
    <property type="match status" value="1"/>
</dbReference>
<dbReference type="RefSeq" id="WP_051939415.1">
    <property type="nucleotide sequence ID" value="NZ_CP009048.1"/>
</dbReference>